<name>Q5QL21_ORYSJ</name>
<reference evidence="2" key="2">
    <citation type="journal article" date="2008" name="Nucleic Acids Res.">
        <title>The rice annotation project database (RAP-DB): 2008 update.</title>
        <authorList>
            <consortium name="The rice annotation project (RAP)"/>
        </authorList>
    </citation>
    <scope>GENOME REANNOTATION</scope>
    <source>
        <strain evidence="2">cv. Nipponbare</strain>
    </source>
</reference>
<organism evidence="1 2">
    <name type="scientific">Oryza sativa subsp. japonica</name>
    <name type="common">Rice</name>
    <dbReference type="NCBI Taxonomy" id="39947"/>
    <lineage>
        <taxon>Eukaryota</taxon>
        <taxon>Viridiplantae</taxon>
        <taxon>Streptophyta</taxon>
        <taxon>Embryophyta</taxon>
        <taxon>Tracheophyta</taxon>
        <taxon>Spermatophyta</taxon>
        <taxon>Magnoliopsida</taxon>
        <taxon>Liliopsida</taxon>
        <taxon>Poales</taxon>
        <taxon>Poaceae</taxon>
        <taxon>BOP clade</taxon>
        <taxon>Oryzoideae</taxon>
        <taxon>Oryzeae</taxon>
        <taxon>Oryzinae</taxon>
        <taxon>Oryza</taxon>
        <taxon>Oryza sativa</taxon>
    </lineage>
</organism>
<protein>
    <submittedName>
        <fullName evidence="1">Uncharacterized protein</fullName>
    </submittedName>
</protein>
<dbReference type="AlphaFoldDB" id="Q5QL21"/>
<gene>
    <name evidence="1" type="primary">P0591A03.12</name>
</gene>
<sequence length="64" mass="6430">MRVRSLLVYSSPSLSRGPLSLSRACSTLSISPAATAPSPPPDPAGREAACSGSTLCVSVDVLSV</sequence>
<dbReference type="EMBL" id="AP006526">
    <property type="protein sequence ID" value="BAD73845.1"/>
    <property type="molecule type" value="Genomic_DNA"/>
</dbReference>
<accession>Q5QL21</accession>
<reference evidence="2" key="1">
    <citation type="journal article" date="2005" name="Nature">
        <title>The map-based sequence of the rice genome.</title>
        <authorList>
            <consortium name="International rice genome sequencing project (IRGSP)"/>
            <person name="Matsumoto T."/>
            <person name="Wu J."/>
            <person name="Kanamori H."/>
            <person name="Katayose Y."/>
            <person name="Fujisawa M."/>
            <person name="Namiki N."/>
            <person name="Mizuno H."/>
            <person name="Yamamoto K."/>
            <person name="Antonio B.A."/>
            <person name="Baba T."/>
            <person name="Sakata K."/>
            <person name="Nagamura Y."/>
            <person name="Aoki H."/>
            <person name="Arikawa K."/>
            <person name="Arita K."/>
            <person name="Bito T."/>
            <person name="Chiden Y."/>
            <person name="Fujitsuka N."/>
            <person name="Fukunaka R."/>
            <person name="Hamada M."/>
            <person name="Harada C."/>
            <person name="Hayashi A."/>
            <person name="Hijishita S."/>
            <person name="Honda M."/>
            <person name="Hosokawa S."/>
            <person name="Ichikawa Y."/>
            <person name="Idonuma A."/>
            <person name="Iijima M."/>
            <person name="Ikeda M."/>
            <person name="Ikeno M."/>
            <person name="Ito K."/>
            <person name="Ito S."/>
            <person name="Ito T."/>
            <person name="Ito Y."/>
            <person name="Ito Y."/>
            <person name="Iwabuchi A."/>
            <person name="Kamiya K."/>
            <person name="Karasawa W."/>
            <person name="Kurita K."/>
            <person name="Katagiri S."/>
            <person name="Kikuta A."/>
            <person name="Kobayashi H."/>
            <person name="Kobayashi N."/>
            <person name="Machita K."/>
            <person name="Maehara T."/>
            <person name="Masukawa M."/>
            <person name="Mizubayashi T."/>
            <person name="Mukai Y."/>
            <person name="Nagasaki H."/>
            <person name="Nagata Y."/>
            <person name="Naito S."/>
            <person name="Nakashima M."/>
            <person name="Nakama Y."/>
            <person name="Nakamichi Y."/>
            <person name="Nakamura M."/>
            <person name="Meguro A."/>
            <person name="Negishi M."/>
            <person name="Ohta I."/>
            <person name="Ohta T."/>
            <person name="Okamoto M."/>
            <person name="Ono N."/>
            <person name="Saji S."/>
            <person name="Sakaguchi M."/>
            <person name="Sakai K."/>
            <person name="Shibata M."/>
            <person name="Shimokawa T."/>
            <person name="Song J."/>
            <person name="Takazaki Y."/>
            <person name="Terasawa K."/>
            <person name="Tsugane M."/>
            <person name="Tsuji K."/>
            <person name="Ueda S."/>
            <person name="Waki K."/>
            <person name="Yamagata H."/>
            <person name="Yamamoto M."/>
            <person name="Yamamoto S."/>
            <person name="Yamane H."/>
            <person name="Yoshiki S."/>
            <person name="Yoshihara R."/>
            <person name="Yukawa K."/>
            <person name="Zhong H."/>
            <person name="Yano M."/>
            <person name="Yuan Q."/>
            <person name="Ouyang S."/>
            <person name="Liu J."/>
            <person name="Jones K.M."/>
            <person name="Gansberger K."/>
            <person name="Moffat K."/>
            <person name="Hill J."/>
            <person name="Bera J."/>
            <person name="Fadrosh D."/>
            <person name="Jin S."/>
            <person name="Johri S."/>
            <person name="Kim M."/>
            <person name="Overton L."/>
            <person name="Reardon M."/>
            <person name="Tsitrin T."/>
            <person name="Vuong H."/>
            <person name="Weaver B."/>
            <person name="Ciecko A."/>
            <person name="Tallon L."/>
            <person name="Jackson J."/>
            <person name="Pai G."/>
            <person name="Aken S.V."/>
            <person name="Utterback T."/>
            <person name="Reidmuller S."/>
            <person name="Feldblyum T."/>
            <person name="Hsiao J."/>
            <person name="Zismann V."/>
            <person name="Iobst S."/>
            <person name="de Vazeille A.R."/>
            <person name="Buell C.R."/>
            <person name="Ying K."/>
            <person name="Li Y."/>
            <person name="Lu T."/>
            <person name="Huang Y."/>
            <person name="Zhao Q."/>
            <person name="Feng Q."/>
            <person name="Zhang L."/>
            <person name="Zhu J."/>
            <person name="Weng Q."/>
            <person name="Mu J."/>
            <person name="Lu Y."/>
            <person name="Fan D."/>
            <person name="Liu Y."/>
            <person name="Guan J."/>
            <person name="Zhang Y."/>
            <person name="Yu S."/>
            <person name="Liu X."/>
            <person name="Zhang Y."/>
            <person name="Hong G."/>
            <person name="Han B."/>
            <person name="Choisne N."/>
            <person name="Demange N."/>
            <person name="Orjeda G."/>
            <person name="Samain S."/>
            <person name="Cattolico L."/>
            <person name="Pelletier E."/>
            <person name="Couloux A."/>
            <person name="Segurens B."/>
            <person name="Wincker P."/>
            <person name="D'Hont A."/>
            <person name="Scarpelli C."/>
            <person name="Weissenbach J."/>
            <person name="Salanoubat M."/>
            <person name="Quetier F."/>
            <person name="Yu Y."/>
            <person name="Kim H.R."/>
            <person name="Rambo T."/>
            <person name="Currie J."/>
            <person name="Collura K."/>
            <person name="Luo M."/>
            <person name="Yang T."/>
            <person name="Ammiraju J.S.S."/>
            <person name="Engler F."/>
            <person name="Soderlund C."/>
            <person name="Wing R.A."/>
            <person name="Palmer L.E."/>
            <person name="de la Bastide M."/>
            <person name="Spiegel L."/>
            <person name="Nascimento L."/>
            <person name="Zutavern T."/>
            <person name="O'Shaughnessy A."/>
            <person name="Dike S."/>
            <person name="Dedhia N."/>
            <person name="Preston R."/>
            <person name="Balija V."/>
            <person name="McCombie W.R."/>
            <person name="Chow T."/>
            <person name="Chen H."/>
            <person name="Chung M."/>
            <person name="Chen C."/>
            <person name="Shaw J."/>
            <person name="Wu H."/>
            <person name="Hsiao K."/>
            <person name="Chao Y."/>
            <person name="Chu M."/>
            <person name="Cheng C."/>
            <person name="Hour A."/>
            <person name="Lee P."/>
            <person name="Lin S."/>
            <person name="Lin Y."/>
            <person name="Liou J."/>
            <person name="Liu S."/>
            <person name="Hsing Y."/>
            <person name="Raghuvanshi S."/>
            <person name="Mohanty A."/>
            <person name="Bharti A.K."/>
            <person name="Gaur A."/>
            <person name="Gupta V."/>
            <person name="Kumar D."/>
            <person name="Ravi V."/>
            <person name="Vij S."/>
            <person name="Kapur A."/>
            <person name="Khurana P."/>
            <person name="Khurana P."/>
            <person name="Khurana J.P."/>
            <person name="Tyagi A.K."/>
            <person name="Gaikwad K."/>
            <person name="Singh A."/>
            <person name="Dalal V."/>
            <person name="Srivastava S."/>
            <person name="Dixit A."/>
            <person name="Pal A.K."/>
            <person name="Ghazi I.A."/>
            <person name="Yadav M."/>
            <person name="Pandit A."/>
            <person name="Bhargava A."/>
            <person name="Sureshbabu K."/>
            <person name="Batra K."/>
            <person name="Sharma T.R."/>
            <person name="Mohapatra T."/>
            <person name="Singh N.K."/>
            <person name="Messing J."/>
            <person name="Nelson A.B."/>
            <person name="Fuks G."/>
            <person name="Kavchok S."/>
            <person name="Keizer G."/>
            <person name="Linton E."/>
            <person name="Llaca V."/>
            <person name="Song R."/>
            <person name="Tanyolac B."/>
            <person name="Young S."/>
            <person name="Ho-Il K."/>
            <person name="Hahn J.H."/>
            <person name="Sangsakoo G."/>
            <person name="Vanavichit A."/>
            <person name="de Mattos Luiz.A.T."/>
            <person name="Zimmer P.D."/>
            <person name="Malone G."/>
            <person name="Dellagostin O."/>
            <person name="de Oliveira A.C."/>
            <person name="Bevan M."/>
            <person name="Bancroft I."/>
            <person name="Minx P."/>
            <person name="Cordum H."/>
            <person name="Wilson R."/>
            <person name="Cheng Z."/>
            <person name="Jin W."/>
            <person name="Jiang J."/>
            <person name="Leong S.A."/>
            <person name="Iwama H."/>
            <person name="Gojobori T."/>
            <person name="Itoh T."/>
            <person name="Niimura Y."/>
            <person name="Fujii Y."/>
            <person name="Habara T."/>
            <person name="Sakai H."/>
            <person name="Sato Y."/>
            <person name="Wilson G."/>
            <person name="Kumar K."/>
            <person name="McCouch S."/>
            <person name="Juretic N."/>
            <person name="Hoen D."/>
            <person name="Wright S."/>
            <person name="Bruskiewich R."/>
            <person name="Bureau T."/>
            <person name="Miyao A."/>
            <person name="Hirochika H."/>
            <person name="Nishikawa T."/>
            <person name="Kadowaki K."/>
            <person name="Sugiura M."/>
            <person name="Burr B."/>
            <person name="Sasaki T."/>
        </authorList>
    </citation>
    <scope>NUCLEOTIDE SEQUENCE [LARGE SCALE GENOMIC DNA]</scope>
    <source>
        <strain evidence="2">cv. Nipponbare</strain>
    </source>
</reference>
<evidence type="ECO:0000313" key="2">
    <source>
        <dbReference type="Proteomes" id="UP000000763"/>
    </source>
</evidence>
<proteinExistence type="predicted"/>
<evidence type="ECO:0000313" key="1">
    <source>
        <dbReference type="EMBL" id="BAD73845.1"/>
    </source>
</evidence>
<dbReference type="Proteomes" id="UP000000763">
    <property type="component" value="Chromosome 9"/>
</dbReference>